<dbReference type="SUPFAM" id="SSF52242">
    <property type="entry name" value="Cobalamin (vitamin B12)-binding domain"/>
    <property type="match status" value="1"/>
</dbReference>
<dbReference type="GO" id="GO:0005829">
    <property type="term" value="C:cytosol"/>
    <property type="evidence" value="ECO:0007669"/>
    <property type="project" value="TreeGrafter"/>
</dbReference>
<dbReference type="GO" id="GO:0008705">
    <property type="term" value="F:methionine synthase activity"/>
    <property type="evidence" value="ECO:0007669"/>
    <property type="project" value="TreeGrafter"/>
</dbReference>
<evidence type="ECO:0000259" key="3">
    <source>
        <dbReference type="PROSITE" id="PS51332"/>
    </source>
</evidence>
<dbReference type="Gene3D" id="3.40.50.280">
    <property type="entry name" value="Cobalamin-binding domain"/>
    <property type="match status" value="1"/>
</dbReference>
<proteinExistence type="predicted"/>
<keyword evidence="2" id="KW-0170">Cobalt</keyword>
<dbReference type="Pfam" id="PF02310">
    <property type="entry name" value="B12-binding"/>
    <property type="match status" value="1"/>
</dbReference>
<dbReference type="InterPro" id="IPR006158">
    <property type="entry name" value="Cobalamin-bd"/>
</dbReference>
<dbReference type="InterPro" id="IPR036724">
    <property type="entry name" value="Cobalamin-bd_sf"/>
</dbReference>
<dbReference type="InterPro" id="IPR050554">
    <property type="entry name" value="Met_Synthase/Corrinoid"/>
</dbReference>
<evidence type="ECO:0000313" key="4">
    <source>
        <dbReference type="EMBL" id="ATW27283.1"/>
    </source>
</evidence>
<reference evidence="4 5" key="1">
    <citation type="submission" date="2016-10" db="EMBL/GenBank/DDBJ databases">
        <title>Complete Genome Sequence of Peptococcaceae strain DCMF.</title>
        <authorList>
            <person name="Edwards R.J."/>
            <person name="Holland S.I."/>
            <person name="Deshpande N.P."/>
            <person name="Wong Y.K."/>
            <person name="Ertan H."/>
            <person name="Manefield M."/>
            <person name="Russell T.L."/>
            <person name="Lee M.J."/>
        </authorList>
    </citation>
    <scope>NUCLEOTIDE SEQUENCE [LARGE SCALE GENOMIC DNA]</scope>
    <source>
        <strain evidence="4 5">DCMF</strain>
    </source>
</reference>
<dbReference type="Pfam" id="PF02607">
    <property type="entry name" value="B12-binding_2"/>
    <property type="match status" value="1"/>
</dbReference>
<organism evidence="4 5">
    <name type="scientific">Formimonas warabiya</name>
    <dbReference type="NCBI Taxonomy" id="1761012"/>
    <lineage>
        <taxon>Bacteria</taxon>
        <taxon>Bacillati</taxon>
        <taxon>Bacillota</taxon>
        <taxon>Clostridia</taxon>
        <taxon>Eubacteriales</taxon>
        <taxon>Peptococcaceae</taxon>
        <taxon>Candidatus Formimonas</taxon>
    </lineage>
</organism>
<dbReference type="PANTHER" id="PTHR45833:SF1">
    <property type="entry name" value="METHIONINE SYNTHASE"/>
    <property type="match status" value="1"/>
</dbReference>
<dbReference type="Gene3D" id="1.10.1240.10">
    <property type="entry name" value="Methionine synthase domain"/>
    <property type="match status" value="1"/>
</dbReference>
<dbReference type="PROSITE" id="PS51332">
    <property type="entry name" value="B12_BINDING"/>
    <property type="match status" value="1"/>
</dbReference>
<dbReference type="InterPro" id="IPR036594">
    <property type="entry name" value="Meth_synthase_dom"/>
</dbReference>
<feature type="domain" description="B12-binding" evidence="3">
    <location>
        <begin position="89"/>
        <end position="220"/>
    </location>
</feature>
<evidence type="ECO:0000313" key="5">
    <source>
        <dbReference type="Proteomes" id="UP000323521"/>
    </source>
</evidence>
<protein>
    <submittedName>
        <fullName evidence="4">Cobalamin-binding protein</fullName>
    </submittedName>
</protein>
<name>A0A3G1KXN2_FORW1</name>
<evidence type="ECO:0000256" key="1">
    <source>
        <dbReference type="ARBA" id="ARBA00022723"/>
    </source>
</evidence>
<keyword evidence="5" id="KW-1185">Reference proteome</keyword>
<dbReference type="GO" id="GO:0046872">
    <property type="term" value="F:metal ion binding"/>
    <property type="evidence" value="ECO:0007669"/>
    <property type="project" value="UniProtKB-KW"/>
</dbReference>
<dbReference type="PANTHER" id="PTHR45833">
    <property type="entry name" value="METHIONINE SYNTHASE"/>
    <property type="match status" value="1"/>
</dbReference>
<dbReference type="OrthoDB" id="9783599at2"/>
<sequence length="221" mass="24494">MSDVLINAMANLEEEKTLALVRERMQSGESALEIVEQCRKGVELVGKRYHQGSYFLSDLVMSEAIFQEVMKLVEPCFPVAADSIDQDQAPRVVMGTIEGDIHDLGKNIVIYILRAAGYQVCDLGVDVPAERFITALKETGATILGVCVVLNFCIEPVKRLIDLLREQGLKNYVHVIIGGSPVDVFVKDYTGADYYCNNAVTVLEIFDQISGVTRILPSHQR</sequence>
<dbReference type="InterPro" id="IPR003759">
    <property type="entry name" value="Cbl-bd_cap"/>
</dbReference>
<dbReference type="EMBL" id="CP017634">
    <property type="protein sequence ID" value="ATW27283.1"/>
    <property type="molecule type" value="Genomic_DNA"/>
</dbReference>
<accession>A0A3G1KXN2</accession>
<dbReference type="RefSeq" id="WP_148136633.1">
    <property type="nucleotide sequence ID" value="NZ_CP017634.1"/>
</dbReference>
<dbReference type="GO" id="GO:0050667">
    <property type="term" value="P:homocysteine metabolic process"/>
    <property type="evidence" value="ECO:0007669"/>
    <property type="project" value="TreeGrafter"/>
</dbReference>
<evidence type="ECO:0000256" key="2">
    <source>
        <dbReference type="ARBA" id="ARBA00023285"/>
    </source>
</evidence>
<dbReference type="SUPFAM" id="SSF47644">
    <property type="entry name" value="Methionine synthase domain"/>
    <property type="match status" value="1"/>
</dbReference>
<dbReference type="AlphaFoldDB" id="A0A3G1KXN2"/>
<dbReference type="GO" id="GO:0046653">
    <property type="term" value="P:tetrahydrofolate metabolic process"/>
    <property type="evidence" value="ECO:0007669"/>
    <property type="project" value="TreeGrafter"/>
</dbReference>
<dbReference type="Proteomes" id="UP000323521">
    <property type="component" value="Chromosome"/>
</dbReference>
<keyword evidence="1" id="KW-0479">Metal-binding</keyword>
<dbReference type="KEGG" id="fwa:DCMF_23260"/>
<gene>
    <name evidence="4" type="ORF">DCMF_23260</name>
</gene>
<dbReference type="GO" id="GO:0031419">
    <property type="term" value="F:cobalamin binding"/>
    <property type="evidence" value="ECO:0007669"/>
    <property type="project" value="InterPro"/>
</dbReference>
<dbReference type="SMART" id="SM01018">
    <property type="entry name" value="B12-binding_2"/>
    <property type="match status" value="1"/>
</dbReference>